<evidence type="ECO:0000313" key="2">
    <source>
        <dbReference type="Proteomes" id="UP001157502"/>
    </source>
</evidence>
<proteinExistence type="predicted"/>
<accession>A0ACC2FSB3</accession>
<comment type="caution">
    <text evidence="1">The sequence shown here is derived from an EMBL/GenBank/DDBJ whole genome shotgun (WGS) entry which is preliminary data.</text>
</comment>
<organism evidence="1 2">
    <name type="scientific">Dallia pectoralis</name>
    <name type="common">Alaska blackfish</name>
    <dbReference type="NCBI Taxonomy" id="75939"/>
    <lineage>
        <taxon>Eukaryota</taxon>
        <taxon>Metazoa</taxon>
        <taxon>Chordata</taxon>
        <taxon>Craniata</taxon>
        <taxon>Vertebrata</taxon>
        <taxon>Euteleostomi</taxon>
        <taxon>Actinopterygii</taxon>
        <taxon>Neopterygii</taxon>
        <taxon>Teleostei</taxon>
        <taxon>Protacanthopterygii</taxon>
        <taxon>Esociformes</taxon>
        <taxon>Umbridae</taxon>
        <taxon>Dallia</taxon>
    </lineage>
</organism>
<dbReference type="EMBL" id="CM055750">
    <property type="protein sequence ID" value="KAJ7994110.1"/>
    <property type="molecule type" value="Genomic_DNA"/>
</dbReference>
<protein>
    <submittedName>
        <fullName evidence="1">Uncharacterized protein</fullName>
    </submittedName>
</protein>
<gene>
    <name evidence="1" type="ORF">DPEC_G00262520</name>
</gene>
<evidence type="ECO:0000313" key="1">
    <source>
        <dbReference type="EMBL" id="KAJ7994110.1"/>
    </source>
</evidence>
<keyword evidence="2" id="KW-1185">Reference proteome</keyword>
<sequence>MAAPSGTTAEDSSSEDDLEKFKEASWSFPKSALNATNNTSTADGGNKLSRRVSVSKHEHDGNELQTTPEFRVHVAKKLGAILDSCISEKSADTSKRPHFTESTKCEDANGEGFRLFTTSIPGEFSNEQPPPVRHRTIPSSRDSDSEIETRLREAAVSVKDLISSALPLAVIPSQPEPPSSGKIKKKNRANEGEVDSQDRNCSLAPKKKKRRKTSQGDCGGVKNSGEFLTNAESEENQKRPEEDSQPTKAKKKKKKRKKQKAQI</sequence>
<name>A0ACC2FSB3_DALPE</name>
<reference evidence="1" key="1">
    <citation type="submission" date="2021-05" db="EMBL/GenBank/DDBJ databases">
        <authorList>
            <person name="Pan Q."/>
            <person name="Jouanno E."/>
            <person name="Zahm M."/>
            <person name="Klopp C."/>
            <person name="Cabau C."/>
            <person name="Louis A."/>
            <person name="Berthelot C."/>
            <person name="Parey E."/>
            <person name="Roest Crollius H."/>
            <person name="Montfort J."/>
            <person name="Robinson-Rechavi M."/>
            <person name="Bouchez O."/>
            <person name="Lampietro C."/>
            <person name="Lopez Roques C."/>
            <person name="Donnadieu C."/>
            <person name="Postlethwait J."/>
            <person name="Bobe J."/>
            <person name="Dillon D."/>
            <person name="Chandos A."/>
            <person name="von Hippel F."/>
            <person name="Guiguen Y."/>
        </authorList>
    </citation>
    <scope>NUCLEOTIDE SEQUENCE</scope>
    <source>
        <strain evidence="1">YG-Jan2019</strain>
    </source>
</reference>
<dbReference type="Proteomes" id="UP001157502">
    <property type="component" value="Chromosome 23"/>
</dbReference>